<dbReference type="EMBL" id="BMLN01000002">
    <property type="protein sequence ID" value="GGN95046.1"/>
    <property type="molecule type" value="Genomic_DNA"/>
</dbReference>
<dbReference type="Gene3D" id="3.10.450.50">
    <property type="match status" value="1"/>
</dbReference>
<dbReference type="PANTHER" id="PTHR37832">
    <property type="entry name" value="BLL2683 PROTEIN"/>
    <property type="match status" value="1"/>
</dbReference>
<dbReference type="PROSITE" id="PS51502">
    <property type="entry name" value="S_R_A_B_BARREL"/>
    <property type="match status" value="1"/>
</dbReference>
<proteinExistence type="predicted"/>
<dbReference type="Proteomes" id="UP000606653">
    <property type="component" value="Unassembled WGS sequence"/>
</dbReference>
<dbReference type="RefSeq" id="WP_018976979.1">
    <property type="nucleotide sequence ID" value="NZ_BMLN01000002.1"/>
</dbReference>
<comment type="caution">
    <text evidence="2">The sequence shown here is derived from an EMBL/GenBank/DDBJ whole genome shotgun (WGS) entry which is preliminary data.</text>
</comment>
<organism evidence="2 3">
    <name type="scientific">Saccharibacillus kuerlensis</name>
    <dbReference type="NCBI Taxonomy" id="459527"/>
    <lineage>
        <taxon>Bacteria</taxon>
        <taxon>Bacillati</taxon>
        <taxon>Bacillota</taxon>
        <taxon>Bacilli</taxon>
        <taxon>Bacillales</taxon>
        <taxon>Paenibacillaceae</taxon>
        <taxon>Saccharibacillus</taxon>
    </lineage>
</organism>
<dbReference type="SMART" id="SM00886">
    <property type="entry name" value="Dabb"/>
    <property type="match status" value="1"/>
</dbReference>
<feature type="domain" description="Stress-response A/B barrel" evidence="1">
    <location>
        <begin position="120"/>
        <end position="211"/>
    </location>
</feature>
<accession>A0ABQ2KZ46</accession>
<protein>
    <recommendedName>
        <fullName evidence="1">Stress-response A/B barrel domain-containing protein</fullName>
    </recommendedName>
</protein>
<sequence length="216" mass="24629">MKLDIHLLPPVIRDFIAAANQPDHAAYLDCFAEDALVFDEGQERKGKEAIQKWSSEHHFGAHIVLEPIRHRTSTDEIGVVFEVDGDFDKSVLPDPFCLEFLFQIKQDKIQRLVIQPPKMIVNHVLLKLKDRRPEQIEQAQTVLMSLQGKIDVLLHIQVERNVRPGASAYDLILITRFASMEDLDQYLIDPAHQEVAQWIGTVVETQASVCCEVGER</sequence>
<dbReference type="Pfam" id="PF07876">
    <property type="entry name" value="Dabb"/>
    <property type="match status" value="1"/>
</dbReference>
<reference evidence="3" key="1">
    <citation type="journal article" date="2019" name="Int. J. Syst. Evol. Microbiol.">
        <title>The Global Catalogue of Microorganisms (GCM) 10K type strain sequencing project: providing services to taxonomists for standard genome sequencing and annotation.</title>
        <authorList>
            <consortium name="The Broad Institute Genomics Platform"/>
            <consortium name="The Broad Institute Genome Sequencing Center for Infectious Disease"/>
            <person name="Wu L."/>
            <person name="Ma J."/>
        </authorList>
    </citation>
    <scope>NUCLEOTIDE SEQUENCE [LARGE SCALE GENOMIC DNA]</scope>
    <source>
        <strain evidence="3">CGMCC 1.6964</strain>
    </source>
</reference>
<dbReference type="PANTHER" id="PTHR37832:SF1">
    <property type="entry name" value="STRESS-RESPONSE A_B BARREL DOMAIN-CONTAINING PROTEIN"/>
    <property type="match status" value="1"/>
</dbReference>
<dbReference type="SUPFAM" id="SSF54909">
    <property type="entry name" value="Dimeric alpha+beta barrel"/>
    <property type="match status" value="1"/>
</dbReference>
<dbReference type="InterPro" id="IPR032710">
    <property type="entry name" value="NTF2-like_dom_sf"/>
</dbReference>
<name>A0ABQ2KZ46_9BACL</name>
<evidence type="ECO:0000259" key="1">
    <source>
        <dbReference type="PROSITE" id="PS51502"/>
    </source>
</evidence>
<dbReference type="Gene3D" id="3.30.70.100">
    <property type="match status" value="1"/>
</dbReference>
<dbReference type="InterPro" id="IPR011008">
    <property type="entry name" value="Dimeric_a/b-barrel"/>
</dbReference>
<evidence type="ECO:0000313" key="2">
    <source>
        <dbReference type="EMBL" id="GGN95046.1"/>
    </source>
</evidence>
<gene>
    <name evidence="2" type="ORF">GCM10010969_10380</name>
</gene>
<dbReference type="SUPFAM" id="SSF54427">
    <property type="entry name" value="NTF2-like"/>
    <property type="match status" value="1"/>
</dbReference>
<dbReference type="InterPro" id="IPR013097">
    <property type="entry name" value="Dabb"/>
</dbReference>
<keyword evidence="3" id="KW-1185">Reference proteome</keyword>
<evidence type="ECO:0000313" key="3">
    <source>
        <dbReference type="Proteomes" id="UP000606653"/>
    </source>
</evidence>